<feature type="compositionally biased region" description="Basic and acidic residues" evidence="1">
    <location>
        <begin position="228"/>
        <end position="237"/>
    </location>
</feature>
<feature type="compositionally biased region" description="Acidic residues" evidence="1">
    <location>
        <begin position="129"/>
        <end position="142"/>
    </location>
</feature>
<feature type="domain" description="DUF630" evidence="3">
    <location>
        <begin position="1"/>
        <end position="59"/>
    </location>
</feature>
<dbReference type="AlphaFoldDB" id="A0A978W5R1"/>
<feature type="domain" description="DUF632" evidence="2">
    <location>
        <begin position="455"/>
        <end position="660"/>
    </location>
</feature>
<dbReference type="PANTHER" id="PTHR21450:SF59">
    <property type="entry name" value="PROTEIN, PUTATIVE_ 48652-45869-RELATED"/>
    <property type="match status" value="1"/>
</dbReference>
<feature type="compositionally biased region" description="Basic and acidic residues" evidence="1">
    <location>
        <begin position="159"/>
        <end position="171"/>
    </location>
</feature>
<feature type="domain" description="DUF632" evidence="2">
    <location>
        <begin position="311"/>
        <end position="413"/>
    </location>
</feature>
<dbReference type="Pfam" id="PF04783">
    <property type="entry name" value="DUF630"/>
    <property type="match status" value="1"/>
</dbReference>
<organism evidence="4 5">
    <name type="scientific">Ziziphus jujuba var. spinosa</name>
    <dbReference type="NCBI Taxonomy" id="714518"/>
    <lineage>
        <taxon>Eukaryota</taxon>
        <taxon>Viridiplantae</taxon>
        <taxon>Streptophyta</taxon>
        <taxon>Embryophyta</taxon>
        <taxon>Tracheophyta</taxon>
        <taxon>Spermatophyta</taxon>
        <taxon>Magnoliopsida</taxon>
        <taxon>eudicotyledons</taxon>
        <taxon>Gunneridae</taxon>
        <taxon>Pentapetalae</taxon>
        <taxon>rosids</taxon>
        <taxon>fabids</taxon>
        <taxon>Rosales</taxon>
        <taxon>Rhamnaceae</taxon>
        <taxon>Paliureae</taxon>
        <taxon>Ziziphus</taxon>
    </lineage>
</organism>
<dbReference type="EMBL" id="JAEACU010000001">
    <property type="protein sequence ID" value="KAH7547295.1"/>
    <property type="molecule type" value="Genomic_DNA"/>
</dbReference>
<evidence type="ECO:0000313" key="4">
    <source>
        <dbReference type="EMBL" id="KAH7547295.1"/>
    </source>
</evidence>
<reference evidence="4" key="1">
    <citation type="journal article" date="2021" name="Front. Plant Sci.">
        <title>Chromosome-Scale Genome Assembly for Chinese Sour Jujube and Insights Into Its Genome Evolution and Domestication Signature.</title>
        <authorList>
            <person name="Shen L.-Y."/>
            <person name="Luo H."/>
            <person name="Wang X.-L."/>
            <person name="Wang X.-M."/>
            <person name="Qiu X.-J."/>
            <person name="Liu H."/>
            <person name="Zhou S.-S."/>
            <person name="Jia K.-H."/>
            <person name="Nie S."/>
            <person name="Bao Y.-T."/>
            <person name="Zhang R.-G."/>
            <person name="Yun Q.-Z."/>
            <person name="Chai Y.-H."/>
            <person name="Lu J.-Y."/>
            <person name="Li Y."/>
            <person name="Zhao S.-W."/>
            <person name="Mao J.-F."/>
            <person name="Jia S.-G."/>
            <person name="Mao Y.-M."/>
        </authorList>
    </citation>
    <scope>NUCLEOTIDE SEQUENCE</scope>
    <source>
        <strain evidence="4">AT0</strain>
        <tissue evidence="4">Leaf</tissue>
    </source>
</reference>
<accession>A0A978W5R1</accession>
<protein>
    <recommendedName>
        <fullName evidence="6">Nitrate regulatory gene2 protein</fullName>
    </recommendedName>
</protein>
<feature type="region of interest" description="Disordered" evidence="1">
    <location>
        <begin position="228"/>
        <end position="251"/>
    </location>
</feature>
<feature type="compositionally biased region" description="Pro residues" evidence="1">
    <location>
        <begin position="88"/>
        <end position="97"/>
    </location>
</feature>
<evidence type="ECO:0000313" key="5">
    <source>
        <dbReference type="Proteomes" id="UP000813462"/>
    </source>
</evidence>
<evidence type="ECO:0008006" key="6">
    <source>
        <dbReference type="Google" id="ProtNLM"/>
    </source>
</evidence>
<dbReference type="Pfam" id="PF04782">
    <property type="entry name" value="DUF632"/>
    <property type="match status" value="2"/>
</dbReference>
<feature type="compositionally biased region" description="Pro residues" evidence="1">
    <location>
        <begin position="176"/>
        <end position="192"/>
    </location>
</feature>
<dbReference type="Proteomes" id="UP000813462">
    <property type="component" value="Unassembled WGS sequence"/>
</dbReference>
<sequence length="795" mass="90233">MGCTQSKIENEEAVSRCKERKQFMKEAVSARNAFAAAHSAYATYLKNTGAALSDYAQGEVENPLLSHHPQSNIPPATIAAAQSSYESFPPPPPPPGSLPTLAPLQRAATMPEMIVAPSDPKPKPNPIIEEGEEDENEIEDEESLVRRRRSGGSSRGGHRKEAVVDHHHLVVDDDGPPPMPPSPRRTQPPSPPRQGDTPYDFIFSMENVPRPTLSDDVEEVNINKDEIHRKDFDDGPPTKRAVGGVDYEDDGRRSAKAEAVPMMSEKAVMEPPPPPEAVAAAVAGKSMKKVKQVGTGSSVDGKRMVKSNVNLLQIFVELDDHFLKASESAHEVSKMLEATRLHYHSNFADNRGHIDHSARVMRVITWNRSFRGLNTNNDDGKDDFDSEEHETHATVLDKLLAWEKKLYDEVKVQKSGFAISLNVFGRETAYKALLFIPLEVLKSALCLKGDIMFNAGELMKFEYQRKVASLKKLQNRDPNSGALEKAKAAVSHLHTRYIVDMQSMDSTVSEISRLRDEQLYPKLVQLVDGMATMWETMQFHHESQSKIVQALRSIDISQSPKETSEHHHERTIQLLSVVQGWHQQYEKLVSKQKEYIKSLNSWLKLNLIPVENSLKERVSSPARSQSPPIKMLLQVWQDHLEKLPDELARTAIHNFAAVIDAIMHHQLEEMRLKDKCEDTKKELDRKDRQFRDWHNKYLQRRIPDELDPDRAEDNISKDIVAEKQFLVDMVKKRLEEDEEAYKKHCRQVREKSLTSLKTHLPELFRALSDFASSCSEMYRDMRSRLHHQNRSEGSA</sequence>
<evidence type="ECO:0000256" key="1">
    <source>
        <dbReference type="SAM" id="MobiDB-lite"/>
    </source>
</evidence>
<name>A0A978W5R1_ZIZJJ</name>
<dbReference type="InterPro" id="IPR006867">
    <property type="entry name" value="DUF632"/>
</dbReference>
<dbReference type="PANTHER" id="PTHR21450">
    <property type="entry name" value="PROTEIN ALTERED PHOSPHATE STARVATION RESPONSE 1"/>
    <property type="match status" value="1"/>
</dbReference>
<proteinExistence type="predicted"/>
<dbReference type="InterPro" id="IPR006868">
    <property type="entry name" value="DUF630"/>
</dbReference>
<evidence type="ECO:0000259" key="3">
    <source>
        <dbReference type="Pfam" id="PF04783"/>
    </source>
</evidence>
<evidence type="ECO:0000259" key="2">
    <source>
        <dbReference type="Pfam" id="PF04782"/>
    </source>
</evidence>
<gene>
    <name evidence="4" type="ORF">FEM48_Zijuj01G0294600</name>
</gene>
<comment type="caution">
    <text evidence="4">The sequence shown here is derived from an EMBL/GenBank/DDBJ whole genome shotgun (WGS) entry which is preliminary data.</text>
</comment>
<feature type="region of interest" description="Disordered" evidence="1">
    <location>
        <begin position="82"/>
        <end position="101"/>
    </location>
</feature>
<feature type="region of interest" description="Disordered" evidence="1">
    <location>
        <begin position="114"/>
        <end position="201"/>
    </location>
</feature>